<dbReference type="Proteomes" id="UP001302493">
    <property type="component" value="Chromosome"/>
</dbReference>
<sequence>MQLSVEEVLEIHELLVEWFEDSEDPISPPGLKNRNLLESAVGRPFQTVGGKDSYPSPFDKAAALFHSLVNNHAFHNGNKRIALTASQVLLDQVGQWLEKSTDDEMYEFTRQTAAHEICGKRIDEVATISGWLETNSRKAIRGEHPLKYSQLKEALSRFGFELDPPEGDNLLNVWKDGKVVERVSKQGIKGFRPYHTDYILGLRKRLGLTPENGVDSLIFYGRRGPTDAASDFIELRIEVMRRLAKT</sequence>
<reference evidence="1" key="1">
    <citation type="submission" date="2023-03" db="EMBL/GenBank/DDBJ databases">
        <title>Genome sequence of Brevundimonas nasdae SJTX8.</title>
        <authorList>
            <person name="Liang R."/>
        </authorList>
    </citation>
    <scope>NUCLEOTIDE SEQUENCE</scope>
    <source>
        <strain evidence="1">X8</strain>
    </source>
</reference>
<accession>A0ACD4VTE3</accession>
<organism evidence="1 2">
    <name type="scientific">Brevundimonas nasdae</name>
    <dbReference type="NCBI Taxonomy" id="172043"/>
    <lineage>
        <taxon>Bacteria</taxon>
        <taxon>Pseudomonadati</taxon>
        <taxon>Pseudomonadota</taxon>
        <taxon>Alphaproteobacteria</taxon>
        <taxon>Caulobacterales</taxon>
        <taxon>Caulobacteraceae</taxon>
        <taxon>Brevundimonas</taxon>
    </lineage>
</organism>
<keyword evidence="2" id="KW-1185">Reference proteome</keyword>
<evidence type="ECO:0000313" key="2">
    <source>
        <dbReference type="Proteomes" id="UP001302493"/>
    </source>
</evidence>
<gene>
    <name evidence="1" type="ORF">PZA08_06325</name>
</gene>
<protein>
    <submittedName>
        <fullName evidence="1">Fic family protein</fullName>
    </submittedName>
</protein>
<evidence type="ECO:0000313" key="1">
    <source>
        <dbReference type="EMBL" id="WOB79785.1"/>
    </source>
</evidence>
<name>A0ACD4VTE3_9CAUL</name>
<dbReference type="EMBL" id="CP119180">
    <property type="protein sequence ID" value="WOB79785.1"/>
    <property type="molecule type" value="Genomic_DNA"/>
</dbReference>
<proteinExistence type="predicted"/>